<keyword evidence="3" id="KW-0862">Zinc</keyword>
<feature type="compositionally biased region" description="Pro residues" evidence="4">
    <location>
        <begin position="92"/>
        <end position="104"/>
    </location>
</feature>
<evidence type="ECO:0000256" key="1">
    <source>
        <dbReference type="ARBA" id="ARBA00022723"/>
    </source>
</evidence>
<dbReference type="PROSITE" id="PS51401">
    <property type="entry name" value="CHORD"/>
    <property type="match status" value="1"/>
</dbReference>
<evidence type="ECO:0000313" key="7">
    <source>
        <dbReference type="EMBL" id="KAJ9609737.1"/>
    </source>
</evidence>
<dbReference type="InterPro" id="IPR039790">
    <property type="entry name" value="CHRD1"/>
</dbReference>
<keyword evidence="8" id="KW-1185">Reference proteome</keyword>
<sequence>MRDKKVRRQPIVRLGLYQQSLRRHGDVYVLDIEFMLITCDLTGWKCCKPRVLTFDEFLAIPPCTKGKHSTVDDTPAPASKPEASNTVEAAPLPAPLPVTRPLPPSLAVAQQPTPSATPKPEPPEDESDDPDADIPSGTTCKRRGCGKSQNDQVSREEEECTYHPGVPLFHEGSKGWTCCKRKVLEFDEFLKIEGCKTRKRHCYVGKPKKRGEGAVEGESAAQSEDRLENVRNDFYQTASSVIVSFYLKKIDKEQARVEFSDDGLSVELDLPTQDGKRFTQVIPLFAQVDPQKSQFKIMGTKLELNLVKSDGSVSWSALRSDEKGTGVRIQLGRAGRLGSS</sequence>
<accession>A0AA38XA82</accession>
<dbReference type="Gene3D" id="4.10.1130.20">
    <property type="match status" value="2"/>
</dbReference>
<dbReference type="EMBL" id="JAPDRK010000008">
    <property type="protein sequence ID" value="KAJ9609737.1"/>
    <property type="molecule type" value="Genomic_DNA"/>
</dbReference>
<dbReference type="InterPro" id="IPR007052">
    <property type="entry name" value="CS_dom"/>
</dbReference>
<dbReference type="Gene3D" id="2.60.40.790">
    <property type="match status" value="1"/>
</dbReference>
<reference evidence="7" key="1">
    <citation type="submission" date="2022-10" db="EMBL/GenBank/DDBJ databases">
        <title>Culturing micro-colonial fungi from biological soil crusts in the Mojave desert and describing Neophaeococcomyces mojavensis, and introducing the new genera and species Taxawa tesnikishii.</title>
        <authorList>
            <person name="Kurbessoian T."/>
            <person name="Stajich J.E."/>
        </authorList>
    </citation>
    <scope>NUCLEOTIDE SEQUENCE</scope>
    <source>
        <strain evidence="7">TK_41</strain>
    </source>
</reference>
<feature type="domain" description="CS" evidence="5">
    <location>
        <begin position="227"/>
        <end position="319"/>
    </location>
</feature>
<evidence type="ECO:0000256" key="3">
    <source>
        <dbReference type="ARBA" id="ARBA00022833"/>
    </source>
</evidence>
<keyword evidence="1" id="KW-0479">Metal-binding</keyword>
<evidence type="ECO:0000256" key="4">
    <source>
        <dbReference type="SAM" id="MobiDB-lite"/>
    </source>
</evidence>
<dbReference type="InterPro" id="IPR007051">
    <property type="entry name" value="CHORD_dom"/>
</dbReference>
<proteinExistence type="predicted"/>
<evidence type="ECO:0000259" key="5">
    <source>
        <dbReference type="PROSITE" id="PS51203"/>
    </source>
</evidence>
<dbReference type="AlphaFoldDB" id="A0AA38XA82"/>
<dbReference type="PANTHER" id="PTHR46983:SF3">
    <property type="entry name" value="CHPADIPLOID STATE MAINTENANCE PROTEIN CHPA"/>
    <property type="match status" value="1"/>
</dbReference>
<comment type="caution">
    <text evidence="7">The sequence shown here is derived from an EMBL/GenBank/DDBJ whole genome shotgun (WGS) entry which is preliminary data.</text>
</comment>
<feature type="domain" description="CHORD" evidence="6">
    <location>
        <begin position="140"/>
        <end position="201"/>
    </location>
</feature>
<dbReference type="GO" id="GO:0046872">
    <property type="term" value="F:metal ion binding"/>
    <property type="evidence" value="ECO:0007669"/>
    <property type="project" value="UniProtKB-KW"/>
</dbReference>
<gene>
    <name evidence="7" type="ORF">H2200_006065</name>
</gene>
<dbReference type="Pfam" id="PF04969">
    <property type="entry name" value="CS"/>
    <property type="match status" value="1"/>
</dbReference>
<protein>
    <recommendedName>
        <fullName evidence="9">CORD and CS domain protein</fullName>
    </recommendedName>
</protein>
<dbReference type="PANTHER" id="PTHR46983">
    <property type="entry name" value="CYSTEINE AND HISTIDINE-RICH DOMAIN-CONTAINING PROTEIN 1"/>
    <property type="match status" value="1"/>
</dbReference>
<dbReference type="CDD" id="cd06466">
    <property type="entry name" value="p23_CS_SGT1_like"/>
    <property type="match status" value="1"/>
</dbReference>
<evidence type="ECO:0000256" key="2">
    <source>
        <dbReference type="ARBA" id="ARBA00022737"/>
    </source>
</evidence>
<organism evidence="7 8">
    <name type="scientific">Cladophialophora chaetospira</name>
    <dbReference type="NCBI Taxonomy" id="386627"/>
    <lineage>
        <taxon>Eukaryota</taxon>
        <taxon>Fungi</taxon>
        <taxon>Dikarya</taxon>
        <taxon>Ascomycota</taxon>
        <taxon>Pezizomycotina</taxon>
        <taxon>Eurotiomycetes</taxon>
        <taxon>Chaetothyriomycetidae</taxon>
        <taxon>Chaetothyriales</taxon>
        <taxon>Herpotrichiellaceae</taxon>
        <taxon>Cladophialophora</taxon>
    </lineage>
</organism>
<feature type="compositionally biased region" description="Acidic residues" evidence="4">
    <location>
        <begin position="123"/>
        <end position="132"/>
    </location>
</feature>
<dbReference type="PROSITE" id="PS51203">
    <property type="entry name" value="CS"/>
    <property type="match status" value="1"/>
</dbReference>
<evidence type="ECO:0000259" key="6">
    <source>
        <dbReference type="PROSITE" id="PS51401"/>
    </source>
</evidence>
<dbReference type="Pfam" id="PF04968">
    <property type="entry name" value="CHORD"/>
    <property type="match status" value="2"/>
</dbReference>
<evidence type="ECO:0008006" key="9">
    <source>
        <dbReference type="Google" id="ProtNLM"/>
    </source>
</evidence>
<evidence type="ECO:0000313" key="8">
    <source>
        <dbReference type="Proteomes" id="UP001172673"/>
    </source>
</evidence>
<dbReference type="InterPro" id="IPR008978">
    <property type="entry name" value="HSP20-like_chaperone"/>
</dbReference>
<feature type="region of interest" description="Disordered" evidence="4">
    <location>
        <begin position="65"/>
        <end position="159"/>
    </location>
</feature>
<keyword evidence="2" id="KW-0677">Repeat</keyword>
<dbReference type="Proteomes" id="UP001172673">
    <property type="component" value="Unassembled WGS sequence"/>
</dbReference>
<dbReference type="SUPFAM" id="SSF49764">
    <property type="entry name" value="HSP20-like chaperones"/>
    <property type="match status" value="1"/>
</dbReference>
<name>A0AA38XA82_9EURO</name>